<evidence type="ECO:0000313" key="2">
    <source>
        <dbReference type="Proteomes" id="UP000245379"/>
    </source>
</evidence>
<dbReference type="EMBL" id="QGNZ01000003">
    <property type="protein sequence ID" value="PWS27143.1"/>
    <property type="molecule type" value="Genomic_DNA"/>
</dbReference>
<keyword evidence="2" id="KW-1185">Reference proteome</keyword>
<accession>A0A317EMM0</accession>
<protein>
    <submittedName>
        <fullName evidence="1">Uncharacterized protein</fullName>
    </submittedName>
</protein>
<proteinExistence type="predicted"/>
<gene>
    <name evidence="1" type="ORF">DHW03_14175</name>
</gene>
<comment type="caution">
    <text evidence="1">The sequence shown here is derived from an EMBL/GenBank/DDBJ whole genome shotgun (WGS) entry which is preliminary data.</text>
</comment>
<organism evidence="1 2">
    <name type="scientific">Pedobacter yonginense</name>
    <dbReference type="NCBI Taxonomy" id="651869"/>
    <lineage>
        <taxon>Bacteria</taxon>
        <taxon>Pseudomonadati</taxon>
        <taxon>Bacteroidota</taxon>
        <taxon>Sphingobacteriia</taxon>
        <taxon>Sphingobacteriales</taxon>
        <taxon>Sphingobacteriaceae</taxon>
        <taxon>Pedobacter</taxon>
    </lineage>
</organism>
<sequence>MAPALNYKPDCTNANFFQICSSKSGAGVSIGMLSVHFQVHLFTSKFAGAVAHCMIGRLKSKHSPAYVYGSPNITTVNLPKLESVFFIDRKL</sequence>
<name>A0A317EMM0_9SPHI</name>
<reference evidence="1 2" key="1">
    <citation type="submission" date="2018-05" db="EMBL/GenBank/DDBJ databases">
        <title>Pedobacter paludis sp. nov., isolated from wetland soil.</title>
        <authorList>
            <person name="Zhang Y."/>
            <person name="Wang G."/>
        </authorList>
    </citation>
    <scope>NUCLEOTIDE SEQUENCE [LARGE SCALE GENOMIC DNA]</scope>
    <source>
        <strain evidence="1 2">KCTC22721</strain>
    </source>
</reference>
<dbReference type="AlphaFoldDB" id="A0A317EMM0"/>
<evidence type="ECO:0000313" key="1">
    <source>
        <dbReference type="EMBL" id="PWS27143.1"/>
    </source>
</evidence>
<dbReference type="Proteomes" id="UP000245379">
    <property type="component" value="Unassembled WGS sequence"/>
</dbReference>